<proteinExistence type="predicted"/>
<dbReference type="AlphaFoldDB" id="A0A163LK80"/>
<comment type="caution">
    <text evidence="2">The sequence shown here is derived from an EMBL/GenBank/DDBJ whole genome shotgun (WGS) entry which is preliminary data.</text>
</comment>
<reference evidence="2 3" key="1">
    <citation type="journal article" date="2016" name="Sci. Rep.">
        <title>Draft genome sequencing and secretome analysis of fungal phytopathogen Ascochyta rabiei provides insight into the necrotrophic effector repertoire.</title>
        <authorList>
            <person name="Verma S."/>
            <person name="Gazara R.K."/>
            <person name="Nizam S."/>
            <person name="Parween S."/>
            <person name="Chattopadhyay D."/>
            <person name="Verma P.K."/>
        </authorList>
    </citation>
    <scope>NUCLEOTIDE SEQUENCE [LARGE SCALE GENOMIC DNA]</scope>
    <source>
        <strain evidence="2 3">ArDII</strain>
    </source>
</reference>
<dbReference type="InterPro" id="IPR053137">
    <property type="entry name" value="NLR-like"/>
</dbReference>
<keyword evidence="3" id="KW-1185">Reference proteome</keyword>
<organism evidence="2 3">
    <name type="scientific">Didymella rabiei</name>
    <name type="common">Chickpea ascochyta blight fungus</name>
    <name type="synonym">Mycosphaerella rabiei</name>
    <dbReference type="NCBI Taxonomy" id="5454"/>
    <lineage>
        <taxon>Eukaryota</taxon>
        <taxon>Fungi</taxon>
        <taxon>Dikarya</taxon>
        <taxon>Ascomycota</taxon>
        <taxon>Pezizomycotina</taxon>
        <taxon>Dothideomycetes</taxon>
        <taxon>Pleosporomycetidae</taxon>
        <taxon>Pleosporales</taxon>
        <taxon>Pleosporineae</taxon>
        <taxon>Didymellaceae</taxon>
        <taxon>Ascochyta</taxon>
    </lineage>
</organism>
<evidence type="ECO:0000256" key="1">
    <source>
        <dbReference type="SAM" id="MobiDB-lite"/>
    </source>
</evidence>
<feature type="region of interest" description="Disordered" evidence="1">
    <location>
        <begin position="1"/>
        <end position="23"/>
    </location>
</feature>
<dbReference type="Proteomes" id="UP000076837">
    <property type="component" value="Unassembled WGS sequence"/>
</dbReference>
<name>A0A163LK80_DIDRA</name>
<gene>
    <name evidence="2" type="ORF">ST47_g998</name>
</gene>
<accession>A0A163LK80</accession>
<dbReference type="STRING" id="5454.A0A163LK80"/>
<dbReference type="EMBL" id="JYNV01000050">
    <property type="protein sequence ID" value="KZM27863.1"/>
    <property type="molecule type" value="Genomic_DNA"/>
</dbReference>
<evidence type="ECO:0000313" key="3">
    <source>
        <dbReference type="Proteomes" id="UP000076837"/>
    </source>
</evidence>
<protein>
    <submittedName>
        <fullName evidence="2">ADP binding</fullName>
    </submittedName>
</protein>
<dbReference type="PANTHER" id="PTHR46082">
    <property type="entry name" value="ATP/GTP-BINDING PROTEIN-RELATED"/>
    <property type="match status" value="1"/>
</dbReference>
<sequence>MHLPAARRPNHRPALAGTLETNTERTAAYPADTAIISKLETFKNSDTRKDKMMMHTETTTSWTFFDDSRDIIANGAMMKTAVSAAVVTRPMTSAISIVFCTERPAGTCGASAGTGRSATVSIVFTTRTRKAAVKLAESNIVALSELEEQEAEEILRQRLPGKELLEDIEVVHEFLELLTYLPLAIVQAAAFVVGNNARLSDYIAIYRGSEREATDLLSQDFEDQGRYRQIKNPVAVTWYISFSQIRARDRLAAAYLSLMACTTGEDVPASLLWPGRTVLATTEALGTLSAYAFITERQHQQQQQQQQQGATGFQHRERAFNVHQLVRLATCNWLKEQERWHIWPRLSCTSQ</sequence>
<evidence type="ECO:0000313" key="2">
    <source>
        <dbReference type="EMBL" id="KZM27863.1"/>
    </source>
</evidence>
<dbReference type="PANTHER" id="PTHR46082:SF10">
    <property type="entry name" value="NB-ARC DOMAIN-CONTAINING PROTEIN"/>
    <property type="match status" value="1"/>
</dbReference>